<gene>
    <name evidence="5" type="ORF">SAMN04488567_1530</name>
</gene>
<protein>
    <submittedName>
        <fullName evidence="5">ADP-ribose pyrophosphatase YjhB, NUDIX family</fullName>
    </submittedName>
</protein>
<accession>A0A1G7CJR3</accession>
<dbReference type="PANTHER" id="PTHR43046:SF12">
    <property type="entry name" value="GDP-MANNOSE MANNOSYL HYDROLASE"/>
    <property type="match status" value="1"/>
</dbReference>
<dbReference type="Proteomes" id="UP000198922">
    <property type="component" value="Unassembled WGS sequence"/>
</dbReference>
<dbReference type="InterPro" id="IPR015797">
    <property type="entry name" value="NUDIX_hydrolase-like_dom_sf"/>
</dbReference>
<dbReference type="PANTHER" id="PTHR43046">
    <property type="entry name" value="GDP-MANNOSE MANNOSYL HYDROLASE"/>
    <property type="match status" value="1"/>
</dbReference>
<name>A0A1G7CJR3_9RHOB</name>
<comment type="cofactor">
    <cofactor evidence="1">
        <name>Mg(2+)</name>
        <dbReference type="ChEBI" id="CHEBI:18420"/>
    </cofactor>
</comment>
<dbReference type="Gene3D" id="3.90.79.10">
    <property type="entry name" value="Nucleoside Triphosphate Pyrophosphohydrolase"/>
    <property type="match status" value="1"/>
</dbReference>
<keyword evidence="6" id="KW-1185">Reference proteome</keyword>
<dbReference type="PROSITE" id="PS51462">
    <property type="entry name" value="NUDIX"/>
    <property type="match status" value="1"/>
</dbReference>
<keyword evidence="2" id="KW-0378">Hydrolase</keyword>
<evidence type="ECO:0000256" key="2">
    <source>
        <dbReference type="ARBA" id="ARBA00022801"/>
    </source>
</evidence>
<evidence type="ECO:0000313" key="5">
    <source>
        <dbReference type="EMBL" id="SDE39567.1"/>
    </source>
</evidence>
<dbReference type="EMBL" id="FNAT01000002">
    <property type="protein sequence ID" value="SDE39567.1"/>
    <property type="molecule type" value="Genomic_DNA"/>
</dbReference>
<evidence type="ECO:0000259" key="4">
    <source>
        <dbReference type="PROSITE" id="PS51462"/>
    </source>
</evidence>
<organism evidence="5 6">
    <name type="scientific">Limimaricola pyoseonensis</name>
    <dbReference type="NCBI Taxonomy" id="521013"/>
    <lineage>
        <taxon>Bacteria</taxon>
        <taxon>Pseudomonadati</taxon>
        <taxon>Pseudomonadota</taxon>
        <taxon>Alphaproteobacteria</taxon>
        <taxon>Rhodobacterales</taxon>
        <taxon>Paracoccaceae</taxon>
        <taxon>Limimaricola</taxon>
    </lineage>
</organism>
<dbReference type="SUPFAM" id="SSF55811">
    <property type="entry name" value="Nudix"/>
    <property type="match status" value="1"/>
</dbReference>
<evidence type="ECO:0000313" key="6">
    <source>
        <dbReference type="Proteomes" id="UP000198922"/>
    </source>
</evidence>
<dbReference type="STRING" id="521013.SAMN04488567_1530"/>
<keyword evidence="3" id="KW-0460">Magnesium</keyword>
<dbReference type="Pfam" id="PF00293">
    <property type="entry name" value="NUDIX"/>
    <property type="match status" value="1"/>
</dbReference>
<dbReference type="GO" id="GO:0016787">
    <property type="term" value="F:hydrolase activity"/>
    <property type="evidence" value="ECO:0007669"/>
    <property type="project" value="UniProtKB-KW"/>
</dbReference>
<proteinExistence type="predicted"/>
<evidence type="ECO:0000256" key="3">
    <source>
        <dbReference type="ARBA" id="ARBA00022842"/>
    </source>
</evidence>
<evidence type="ECO:0000256" key="1">
    <source>
        <dbReference type="ARBA" id="ARBA00001946"/>
    </source>
</evidence>
<feature type="domain" description="Nudix hydrolase" evidence="4">
    <location>
        <begin position="10"/>
        <end position="139"/>
    </location>
</feature>
<dbReference type="InterPro" id="IPR000086">
    <property type="entry name" value="NUDIX_hydrolase_dom"/>
</dbReference>
<reference evidence="6" key="1">
    <citation type="submission" date="2016-10" db="EMBL/GenBank/DDBJ databases">
        <authorList>
            <person name="Varghese N."/>
            <person name="Submissions S."/>
        </authorList>
    </citation>
    <scope>NUCLEOTIDE SEQUENCE [LARGE SCALE GENOMIC DNA]</scope>
    <source>
        <strain evidence="6">DSM 21424</strain>
    </source>
</reference>
<dbReference type="AlphaFoldDB" id="A0A1G7CJR3"/>
<sequence length="153" mass="16907">MVRRMSLPRPVRLAVRAVLLHEDRLLLVNAYKGRGDLWCAPGGGVEPHASLPDNLARELHEECGLSVEVGAPCLVNEFNAAPQFHQVEIFFRCRLRGRASAGDWTDPEGIVSHRRWVTRAEMAGLTVKPESLAAIAWDGAEAAHYDPLEPILP</sequence>